<proteinExistence type="predicted"/>
<dbReference type="Proteomes" id="UP000827889">
    <property type="component" value="Chromosome 7"/>
</dbReference>
<feature type="region of interest" description="Disordered" evidence="1">
    <location>
        <begin position="73"/>
        <end position="112"/>
    </location>
</feature>
<feature type="region of interest" description="Disordered" evidence="1">
    <location>
        <begin position="224"/>
        <end position="247"/>
    </location>
</feature>
<gene>
    <name evidence="3" type="primary">LOC115743330</name>
</gene>
<dbReference type="GO" id="GO:0042797">
    <property type="term" value="P:tRNA transcription by RNA polymerase III"/>
    <property type="evidence" value="ECO:0007669"/>
    <property type="project" value="TreeGrafter"/>
</dbReference>
<protein>
    <submittedName>
        <fullName evidence="3">Uncharacterized protein LOC115743330 isoform X1</fullName>
    </submittedName>
</protein>
<organism evidence="2 3">
    <name type="scientific">Rhodamnia argentea</name>
    <dbReference type="NCBI Taxonomy" id="178133"/>
    <lineage>
        <taxon>Eukaryota</taxon>
        <taxon>Viridiplantae</taxon>
        <taxon>Streptophyta</taxon>
        <taxon>Embryophyta</taxon>
        <taxon>Tracheophyta</taxon>
        <taxon>Spermatophyta</taxon>
        <taxon>Magnoliopsida</taxon>
        <taxon>eudicotyledons</taxon>
        <taxon>Gunneridae</taxon>
        <taxon>Pentapetalae</taxon>
        <taxon>rosids</taxon>
        <taxon>malvids</taxon>
        <taxon>Myrtales</taxon>
        <taxon>Myrtaceae</taxon>
        <taxon>Myrtoideae</taxon>
        <taxon>Myrteae</taxon>
        <taxon>Australasian group</taxon>
        <taxon>Rhodamnia</taxon>
    </lineage>
</organism>
<dbReference type="Pfam" id="PF05132">
    <property type="entry name" value="RNA_pol_Rpc4"/>
    <property type="match status" value="1"/>
</dbReference>
<dbReference type="GeneID" id="115743330"/>
<feature type="compositionally biased region" description="Basic residues" evidence="1">
    <location>
        <begin position="1"/>
        <end position="21"/>
    </location>
</feature>
<dbReference type="GO" id="GO:0003677">
    <property type="term" value="F:DNA binding"/>
    <property type="evidence" value="ECO:0007669"/>
    <property type="project" value="InterPro"/>
</dbReference>
<evidence type="ECO:0000313" key="2">
    <source>
        <dbReference type="Proteomes" id="UP000827889"/>
    </source>
</evidence>
<evidence type="ECO:0000256" key="1">
    <source>
        <dbReference type="SAM" id="MobiDB-lite"/>
    </source>
</evidence>
<dbReference type="PANTHER" id="PTHR13408:SF6">
    <property type="entry name" value="DNA BINDING PROTEIN"/>
    <property type="match status" value="1"/>
</dbReference>
<dbReference type="OrthoDB" id="5836119at2759"/>
<accession>A0A8B8PGV6</accession>
<feature type="compositionally biased region" description="Low complexity" evidence="1">
    <location>
        <begin position="77"/>
        <end position="86"/>
    </location>
</feature>
<dbReference type="AlphaFoldDB" id="A0A8B8PGV6"/>
<feature type="region of interest" description="Disordered" evidence="1">
    <location>
        <begin position="1"/>
        <end position="47"/>
    </location>
</feature>
<dbReference type="PANTHER" id="PTHR13408">
    <property type="entry name" value="DNA-DIRECTED RNA POLYMERASE III"/>
    <property type="match status" value="1"/>
</dbReference>
<keyword evidence="2" id="KW-1185">Reference proteome</keyword>
<dbReference type="GO" id="GO:0005666">
    <property type="term" value="C:RNA polymerase III complex"/>
    <property type="evidence" value="ECO:0007669"/>
    <property type="project" value="InterPro"/>
</dbReference>
<name>A0A8B8PGV6_9MYRT</name>
<reference evidence="3" key="1">
    <citation type="submission" date="2025-08" db="UniProtKB">
        <authorList>
            <consortium name="RefSeq"/>
        </authorList>
    </citation>
    <scope>IDENTIFICATION</scope>
    <source>
        <tissue evidence="3">Leaf</tissue>
    </source>
</reference>
<dbReference type="RefSeq" id="XP_030533924.1">
    <property type="nucleotide sequence ID" value="XM_030678064.2"/>
</dbReference>
<sequence>MDQSKSRKGRFAPKAPTPRKKPQTDSPKTGREVNGEDGDEEAAAQAEAQMLLHRFHENFGRRGATVEKKSPVQVAFGPGAPSSASAIRTYGVPKEERSDQSSGSRLRSYAAAKGQTISPPIVAKTDAIDATMEDATAEVPRKIKKEYKELWDFQHSYYPTTLPLRMPYSGNPDILDEKEFGDATRNFEYDEGIVNAASELGLLEESGRGKMMFFQLPPNLPSVKRSTGVKRKEKAESSTSSVADASERGCSLEDLPGGYMGKLVVYKSGAVKLKLGEMLYDVSPGSDCIFAQDVAAINTADKHFCSLGELGKRAVITPDIDSLLNDIANADARR</sequence>
<dbReference type="InterPro" id="IPR007811">
    <property type="entry name" value="RPC4"/>
</dbReference>
<dbReference type="KEGG" id="rarg:115743330"/>
<evidence type="ECO:0000313" key="3">
    <source>
        <dbReference type="RefSeq" id="XP_030533924.1"/>
    </source>
</evidence>